<dbReference type="GO" id="GO:0008894">
    <property type="term" value="F:guanosine-5'-triphosphate,3'-diphosphate diphosphatase activity"/>
    <property type="evidence" value="ECO:0007669"/>
    <property type="project" value="UniProtKB-EC"/>
</dbReference>
<feature type="domain" description="Ppx/GppA phosphatase N-terminal" evidence="1">
    <location>
        <begin position="30"/>
        <end position="297"/>
    </location>
</feature>
<dbReference type="Pfam" id="PF21447">
    <property type="entry name" value="Ppx-GppA_III"/>
    <property type="match status" value="1"/>
</dbReference>
<dbReference type="InterPro" id="IPR043129">
    <property type="entry name" value="ATPase_NBD"/>
</dbReference>
<evidence type="ECO:0000259" key="2">
    <source>
        <dbReference type="Pfam" id="PF21447"/>
    </source>
</evidence>
<dbReference type="PANTHER" id="PTHR30005">
    <property type="entry name" value="EXOPOLYPHOSPHATASE"/>
    <property type="match status" value="1"/>
</dbReference>
<dbReference type="PANTHER" id="PTHR30005:SF0">
    <property type="entry name" value="RETROGRADE REGULATION PROTEIN 2"/>
    <property type="match status" value="1"/>
</dbReference>
<dbReference type="SUPFAM" id="SSF53067">
    <property type="entry name" value="Actin-like ATPase domain"/>
    <property type="match status" value="2"/>
</dbReference>
<name>A0A644VCN9_9ZZZZ</name>
<proteinExistence type="predicted"/>
<dbReference type="InterPro" id="IPR003695">
    <property type="entry name" value="Ppx_GppA_N"/>
</dbReference>
<organism evidence="3">
    <name type="scientific">bioreactor metagenome</name>
    <dbReference type="NCBI Taxonomy" id="1076179"/>
    <lineage>
        <taxon>unclassified sequences</taxon>
        <taxon>metagenomes</taxon>
        <taxon>ecological metagenomes</taxon>
    </lineage>
</organism>
<dbReference type="AlphaFoldDB" id="A0A644VCN9"/>
<dbReference type="Gene3D" id="3.30.420.150">
    <property type="entry name" value="Exopolyphosphatase. Domain 2"/>
    <property type="match status" value="1"/>
</dbReference>
<sequence length="517" mass="59022">MKKKKQGTFAAIHVGSEMISLQIVEYSDLDNIRVIEEANQRVKLGEETFKNKRISFSLVTEICEILKGYKRLMDEYGVEEYSVQATTAVREAENQAYFLDQILVKTGLRIDVVEMPREIYTKYISILRTLNTAKEFVSGSGVLFVDISSGGLGITYMKDNAIKYQQNLHIGVIRIKEDFDRNQRSSKNFGRALTEYISSTVGPVRDEMATEDIRYLVLSGTETELVLKMFGKRSKPNQLECMKATDFISFYERVRKLSMTQLVKVFNLGQNAAELVLPTIILYEQLLSLAPAKEIIITPDRFIDGMKTLYVARKTNKEYIKEIEKVLLSLVHSIGNRYNYDSNHAAQVEKFSLAIFDSLRKAHGMDDHCRLLLRAACILHDIGKYICLRSHSLYSYKLIMSTDILGFSNKDKEIIALTAYYHSHLLFETQSTCSPQVERAIVPLVAKLASILRLADAMDRSYQQKIKSCKVVIKGNEMRITAKSKKDLTLEEWTFANKGNFFEEVYGLLPILEKVEG</sequence>
<dbReference type="InterPro" id="IPR050273">
    <property type="entry name" value="GppA/Ppx_hydrolase"/>
</dbReference>
<dbReference type="InterPro" id="IPR003607">
    <property type="entry name" value="HD/PDEase_dom"/>
</dbReference>
<dbReference type="EC" id="3.6.1.40" evidence="3"/>
<dbReference type="InterPro" id="IPR048950">
    <property type="entry name" value="Ppx_GppA_C"/>
</dbReference>
<keyword evidence="3" id="KW-0378">Hydrolase</keyword>
<dbReference type="SUPFAM" id="SSF109604">
    <property type="entry name" value="HD-domain/PDEase-like"/>
    <property type="match status" value="1"/>
</dbReference>
<dbReference type="Gene3D" id="1.10.3210.10">
    <property type="entry name" value="Hypothetical protein af1432"/>
    <property type="match status" value="1"/>
</dbReference>
<dbReference type="Pfam" id="PF02541">
    <property type="entry name" value="Ppx-GppA"/>
    <property type="match status" value="1"/>
</dbReference>
<evidence type="ECO:0000313" key="3">
    <source>
        <dbReference type="EMBL" id="MPL89129.1"/>
    </source>
</evidence>
<dbReference type="EMBL" id="VSSQ01000273">
    <property type="protein sequence ID" value="MPL89129.1"/>
    <property type="molecule type" value="Genomic_DNA"/>
</dbReference>
<gene>
    <name evidence="3" type="primary">gppA_4</name>
    <name evidence="3" type="ORF">SDC9_35160</name>
</gene>
<dbReference type="Gene3D" id="3.30.420.40">
    <property type="match status" value="1"/>
</dbReference>
<accession>A0A644VCN9</accession>
<feature type="domain" description="Ppx/GppA phosphatase C-terminal" evidence="2">
    <location>
        <begin position="331"/>
        <end position="487"/>
    </location>
</feature>
<evidence type="ECO:0000259" key="1">
    <source>
        <dbReference type="Pfam" id="PF02541"/>
    </source>
</evidence>
<reference evidence="3" key="1">
    <citation type="submission" date="2019-08" db="EMBL/GenBank/DDBJ databases">
        <authorList>
            <person name="Kucharzyk K."/>
            <person name="Murdoch R.W."/>
            <person name="Higgins S."/>
            <person name="Loffler F."/>
        </authorList>
    </citation>
    <scope>NUCLEOTIDE SEQUENCE</scope>
</reference>
<dbReference type="CDD" id="cd24006">
    <property type="entry name" value="ASKHA_NBD_PPX_GppA"/>
    <property type="match status" value="1"/>
</dbReference>
<dbReference type="CDD" id="cd00077">
    <property type="entry name" value="HDc"/>
    <property type="match status" value="1"/>
</dbReference>
<protein>
    <submittedName>
        <fullName evidence="3">Guanosine-5'-triphosphate,3'-diphosphate pyrophosphatase</fullName>
        <ecNumber evidence="3">3.6.1.40</ecNumber>
    </submittedName>
</protein>
<comment type="caution">
    <text evidence="3">The sequence shown here is derived from an EMBL/GenBank/DDBJ whole genome shotgun (WGS) entry which is preliminary data.</text>
</comment>